<reference evidence="1" key="2">
    <citation type="submission" date="2025-09" db="UniProtKB">
        <authorList>
            <consortium name="Ensembl"/>
        </authorList>
    </citation>
    <scope>IDENTIFICATION</scope>
</reference>
<proteinExistence type="predicted"/>
<dbReference type="Proteomes" id="UP000261340">
    <property type="component" value="Unplaced"/>
</dbReference>
<dbReference type="STRING" id="61819.ENSACIP00000022060"/>
<name>A0A3Q0SPD0_AMPCI</name>
<accession>A0A3Q0SPD0</accession>
<protein>
    <submittedName>
        <fullName evidence="1">Uncharacterized protein</fullName>
    </submittedName>
</protein>
<evidence type="ECO:0000313" key="2">
    <source>
        <dbReference type="Proteomes" id="UP000261340"/>
    </source>
</evidence>
<sequence length="185" mass="21169">MLYSHGLQSGISLALDVCWPLLKLWPEGKKLHKLCSNVEMMNKFKNKMLEEWTIPYFRIFRSVKYGTGGNSSLTVDTQGFSSEVTPIRQMGRRVRVSGKAEKKKGDEKGCCFYRLKLNLPESLSPEDITWAMLGQNDLCEKSLLLNALHVHTGELTHAQPRAKQTYTPEQRCENYNLFCPSYGFI</sequence>
<dbReference type="Ensembl" id="ENSACIT00000022647.1">
    <property type="protein sequence ID" value="ENSACIP00000022060.1"/>
    <property type="gene ID" value="ENSACIG00000017165.1"/>
</dbReference>
<keyword evidence="2" id="KW-1185">Reference proteome</keyword>
<evidence type="ECO:0000313" key="1">
    <source>
        <dbReference type="Ensembl" id="ENSACIP00000022060.1"/>
    </source>
</evidence>
<organism evidence="1 2">
    <name type="scientific">Amphilophus citrinellus</name>
    <name type="common">Midas cichlid</name>
    <name type="synonym">Cichlasoma citrinellum</name>
    <dbReference type="NCBI Taxonomy" id="61819"/>
    <lineage>
        <taxon>Eukaryota</taxon>
        <taxon>Metazoa</taxon>
        <taxon>Chordata</taxon>
        <taxon>Craniata</taxon>
        <taxon>Vertebrata</taxon>
        <taxon>Euteleostomi</taxon>
        <taxon>Actinopterygii</taxon>
        <taxon>Neopterygii</taxon>
        <taxon>Teleostei</taxon>
        <taxon>Neoteleostei</taxon>
        <taxon>Acanthomorphata</taxon>
        <taxon>Ovalentaria</taxon>
        <taxon>Cichlomorphae</taxon>
        <taxon>Cichliformes</taxon>
        <taxon>Cichlidae</taxon>
        <taxon>New World cichlids</taxon>
        <taxon>Cichlasomatinae</taxon>
        <taxon>Heroini</taxon>
        <taxon>Amphilophus</taxon>
    </lineage>
</organism>
<reference evidence="1" key="1">
    <citation type="submission" date="2025-08" db="UniProtKB">
        <authorList>
            <consortium name="Ensembl"/>
        </authorList>
    </citation>
    <scope>IDENTIFICATION</scope>
</reference>
<dbReference type="AlphaFoldDB" id="A0A3Q0SPD0"/>